<evidence type="ECO:0008006" key="4">
    <source>
        <dbReference type="Google" id="ProtNLM"/>
    </source>
</evidence>
<accession>A0A0M9A4T4</accession>
<protein>
    <recommendedName>
        <fullName evidence="4">Pre-C2HC domain-containing protein</fullName>
    </recommendedName>
</protein>
<evidence type="ECO:0000313" key="3">
    <source>
        <dbReference type="Proteomes" id="UP000053105"/>
    </source>
</evidence>
<keyword evidence="3" id="KW-1185">Reference proteome</keyword>
<evidence type="ECO:0000256" key="1">
    <source>
        <dbReference type="SAM" id="MobiDB-lite"/>
    </source>
</evidence>
<dbReference type="EMBL" id="KQ435757">
    <property type="protein sequence ID" value="KOX75859.1"/>
    <property type="molecule type" value="Genomic_DNA"/>
</dbReference>
<evidence type="ECO:0000313" key="2">
    <source>
        <dbReference type="EMBL" id="KOX75859.1"/>
    </source>
</evidence>
<reference evidence="2 3" key="1">
    <citation type="submission" date="2015-07" db="EMBL/GenBank/DDBJ databases">
        <title>The genome of Melipona quadrifasciata.</title>
        <authorList>
            <person name="Pan H."/>
            <person name="Kapheim K."/>
        </authorList>
    </citation>
    <scope>NUCLEOTIDE SEQUENCE [LARGE SCALE GENOMIC DNA]</scope>
    <source>
        <strain evidence="2">0111107301</strain>
        <tissue evidence="2">Whole body</tissue>
    </source>
</reference>
<sequence length="232" mass="26282">MFAVKENIQFHTFTITTEKILIVVLKGLIKLNKKTILSNLKTQGLKPLNYTELPTHTKYPIYSYLRAKYNSRKNKPGQFHRKHQDILGKVRVPKTLDTMLPLPGPCNKNAVCVKCAKPHNTKECTKFLDVSPTDTNCRGNHTANYSKYFALLAYLAKKSRNVTKKVTTFCDGCKENPLPPLSKLRKIPISAGDNGALSPSTGKWTSRPPLPRHRTIVRPLRARWTSGLMRNI</sequence>
<feature type="region of interest" description="Disordered" evidence="1">
    <location>
        <begin position="192"/>
        <end position="211"/>
    </location>
</feature>
<gene>
    <name evidence="2" type="ORF">WN51_13343</name>
</gene>
<dbReference type="Proteomes" id="UP000053105">
    <property type="component" value="Unassembled WGS sequence"/>
</dbReference>
<name>A0A0M9A4T4_9HYME</name>
<dbReference type="OrthoDB" id="7616876at2759"/>
<proteinExistence type="predicted"/>
<organism evidence="2 3">
    <name type="scientific">Melipona quadrifasciata</name>
    <dbReference type="NCBI Taxonomy" id="166423"/>
    <lineage>
        <taxon>Eukaryota</taxon>
        <taxon>Metazoa</taxon>
        <taxon>Ecdysozoa</taxon>
        <taxon>Arthropoda</taxon>
        <taxon>Hexapoda</taxon>
        <taxon>Insecta</taxon>
        <taxon>Pterygota</taxon>
        <taxon>Neoptera</taxon>
        <taxon>Endopterygota</taxon>
        <taxon>Hymenoptera</taxon>
        <taxon>Apocrita</taxon>
        <taxon>Aculeata</taxon>
        <taxon>Apoidea</taxon>
        <taxon>Anthophila</taxon>
        <taxon>Apidae</taxon>
        <taxon>Melipona</taxon>
    </lineage>
</organism>
<dbReference type="AlphaFoldDB" id="A0A0M9A4T4"/>